<sequence length="330" mass="37261">MYCPNIPLRCCICLGATFMIDFYQLTMTAPTTDIPRLTTAGLWKQYVLGGDRQAPDLPPAVEDFYITRLENFRQALRLPTQPHRRDVNELVFVTSGRLVRGCNLSTIQMEPGGVHLLLAGQIASVNYLSDDVAGFYCHFSLDTIIRLYHREHMVRELDVLHTAMANKAITLPGKVGLAVRSVFERLLDEHTSRNDLSLIDAYLVTLCYEIKSALPEAGTKPRPGRAYELTERLRQLISQHTGCHLPLTFYADQLGVSPNHLNKAVREVTGQPASTLLTEARLLEAKVLLRHSDQPVGEIAFRLGFNDQSYFSRFFRKATGLTPQEFRKKD</sequence>
<dbReference type="InterPro" id="IPR018060">
    <property type="entry name" value="HTH_AraC"/>
</dbReference>
<keyword evidence="6" id="KW-1185">Reference proteome</keyword>
<evidence type="ECO:0000256" key="1">
    <source>
        <dbReference type="ARBA" id="ARBA00023015"/>
    </source>
</evidence>
<dbReference type="SUPFAM" id="SSF46689">
    <property type="entry name" value="Homeodomain-like"/>
    <property type="match status" value="1"/>
</dbReference>
<dbReference type="EMBL" id="QXED01000002">
    <property type="protein sequence ID" value="RIV24961.1"/>
    <property type="molecule type" value="Genomic_DNA"/>
</dbReference>
<dbReference type="Gene3D" id="1.10.10.60">
    <property type="entry name" value="Homeodomain-like"/>
    <property type="match status" value="1"/>
</dbReference>
<proteinExistence type="predicted"/>
<dbReference type="SUPFAM" id="SSF51215">
    <property type="entry name" value="Regulatory protein AraC"/>
    <property type="match status" value="1"/>
</dbReference>
<name>A0A418MDV4_9BACT</name>
<organism evidence="5 6">
    <name type="scientific">Fibrisoma montanum</name>
    <dbReference type="NCBI Taxonomy" id="2305895"/>
    <lineage>
        <taxon>Bacteria</taxon>
        <taxon>Pseudomonadati</taxon>
        <taxon>Bacteroidota</taxon>
        <taxon>Cytophagia</taxon>
        <taxon>Cytophagales</taxon>
        <taxon>Spirosomataceae</taxon>
        <taxon>Fibrisoma</taxon>
    </lineage>
</organism>
<dbReference type="PANTHER" id="PTHR43280:SF32">
    <property type="entry name" value="TRANSCRIPTIONAL REGULATORY PROTEIN"/>
    <property type="match status" value="1"/>
</dbReference>
<dbReference type="Proteomes" id="UP000283523">
    <property type="component" value="Unassembled WGS sequence"/>
</dbReference>
<gene>
    <name evidence="5" type="ORF">DYU11_06480</name>
</gene>
<dbReference type="PROSITE" id="PS00041">
    <property type="entry name" value="HTH_ARAC_FAMILY_1"/>
    <property type="match status" value="1"/>
</dbReference>
<evidence type="ECO:0000256" key="3">
    <source>
        <dbReference type="ARBA" id="ARBA00023163"/>
    </source>
</evidence>
<dbReference type="InterPro" id="IPR020449">
    <property type="entry name" value="Tscrpt_reg_AraC-type_HTH"/>
</dbReference>
<evidence type="ECO:0000313" key="6">
    <source>
        <dbReference type="Proteomes" id="UP000283523"/>
    </source>
</evidence>
<keyword evidence="3" id="KW-0804">Transcription</keyword>
<dbReference type="GO" id="GO:0003700">
    <property type="term" value="F:DNA-binding transcription factor activity"/>
    <property type="evidence" value="ECO:0007669"/>
    <property type="project" value="InterPro"/>
</dbReference>
<dbReference type="PROSITE" id="PS01124">
    <property type="entry name" value="HTH_ARAC_FAMILY_2"/>
    <property type="match status" value="1"/>
</dbReference>
<dbReference type="AlphaFoldDB" id="A0A418MDV4"/>
<dbReference type="InterPro" id="IPR037923">
    <property type="entry name" value="HTH-like"/>
</dbReference>
<dbReference type="PRINTS" id="PR00032">
    <property type="entry name" value="HTHARAC"/>
</dbReference>
<protein>
    <submittedName>
        <fullName evidence="5">AraC family transcriptional regulator</fullName>
    </submittedName>
</protein>
<dbReference type="PANTHER" id="PTHR43280">
    <property type="entry name" value="ARAC-FAMILY TRANSCRIPTIONAL REGULATOR"/>
    <property type="match status" value="1"/>
</dbReference>
<dbReference type="InterPro" id="IPR018062">
    <property type="entry name" value="HTH_AraC-typ_CS"/>
</dbReference>
<feature type="domain" description="HTH araC/xylS-type" evidence="4">
    <location>
        <begin position="231"/>
        <end position="329"/>
    </location>
</feature>
<accession>A0A418MDV4</accession>
<dbReference type="GO" id="GO:0043565">
    <property type="term" value="F:sequence-specific DNA binding"/>
    <property type="evidence" value="ECO:0007669"/>
    <property type="project" value="InterPro"/>
</dbReference>
<keyword evidence="1" id="KW-0805">Transcription regulation</keyword>
<keyword evidence="2" id="KW-0238">DNA-binding</keyword>
<reference evidence="5 6" key="1">
    <citation type="submission" date="2018-08" db="EMBL/GenBank/DDBJ databases">
        <title>Fibrisoma montanum sp. nov., isolated from Danxia mountain soil.</title>
        <authorList>
            <person name="Huang Y."/>
        </authorList>
    </citation>
    <scope>NUCLEOTIDE SEQUENCE [LARGE SCALE GENOMIC DNA]</scope>
    <source>
        <strain evidence="5 6">HYT19</strain>
    </source>
</reference>
<evidence type="ECO:0000256" key="2">
    <source>
        <dbReference type="ARBA" id="ARBA00023125"/>
    </source>
</evidence>
<comment type="caution">
    <text evidence="5">The sequence shown here is derived from an EMBL/GenBank/DDBJ whole genome shotgun (WGS) entry which is preliminary data.</text>
</comment>
<dbReference type="Pfam" id="PF12833">
    <property type="entry name" value="HTH_18"/>
    <property type="match status" value="1"/>
</dbReference>
<dbReference type="InterPro" id="IPR009057">
    <property type="entry name" value="Homeodomain-like_sf"/>
</dbReference>
<evidence type="ECO:0000259" key="4">
    <source>
        <dbReference type="PROSITE" id="PS01124"/>
    </source>
</evidence>
<evidence type="ECO:0000313" key="5">
    <source>
        <dbReference type="EMBL" id="RIV24961.1"/>
    </source>
</evidence>
<dbReference type="SMART" id="SM00342">
    <property type="entry name" value="HTH_ARAC"/>
    <property type="match status" value="1"/>
</dbReference>